<keyword evidence="4" id="KW-1185">Reference proteome</keyword>
<evidence type="ECO:0000313" key="4">
    <source>
        <dbReference type="Proteomes" id="UP000663090"/>
    </source>
</evidence>
<dbReference type="Pfam" id="PF03466">
    <property type="entry name" value="LysR_substrate"/>
    <property type="match status" value="1"/>
</dbReference>
<dbReference type="RefSeq" id="WP_206714336.1">
    <property type="nucleotide sequence ID" value="NZ_CP071091.1"/>
</dbReference>
<proteinExistence type="inferred from homology"/>
<evidence type="ECO:0000259" key="2">
    <source>
        <dbReference type="Pfam" id="PF03466"/>
    </source>
</evidence>
<dbReference type="PANTHER" id="PTHR30537:SF72">
    <property type="entry name" value="LYSR FAMILY TRANSCRIPTIONAL REGULATOR"/>
    <property type="match status" value="1"/>
</dbReference>
<organism evidence="3 4">
    <name type="scientific">Myxococcus landrumensis</name>
    <dbReference type="NCBI Taxonomy" id="2813577"/>
    <lineage>
        <taxon>Bacteria</taxon>
        <taxon>Pseudomonadati</taxon>
        <taxon>Myxococcota</taxon>
        <taxon>Myxococcia</taxon>
        <taxon>Myxococcales</taxon>
        <taxon>Cystobacterineae</taxon>
        <taxon>Myxococcaceae</taxon>
        <taxon>Myxococcus</taxon>
    </lineage>
</organism>
<evidence type="ECO:0000256" key="1">
    <source>
        <dbReference type="ARBA" id="ARBA00009437"/>
    </source>
</evidence>
<dbReference type="Proteomes" id="UP000663090">
    <property type="component" value="Chromosome"/>
</dbReference>
<protein>
    <recommendedName>
        <fullName evidence="2">LysR substrate-binding domain-containing protein</fullName>
    </recommendedName>
</protein>
<dbReference type="InterPro" id="IPR005119">
    <property type="entry name" value="LysR_subst-bd"/>
</dbReference>
<dbReference type="SUPFAM" id="SSF53850">
    <property type="entry name" value="Periplasmic binding protein-like II"/>
    <property type="match status" value="1"/>
</dbReference>
<dbReference type="PANTHER" id="PTHR30537">
    <property type="entry name" value="HTH-TYPE TRANSCRIPTIONAL REGULATOR"/>
    <property type="match status" value="1"/>
</dbReference>
<accession>A0ABX7N1L3</accession>
<sequence length="99" mass="11139">MNESTAHLSAVLARLGVTQLPEFVVRPHLASGALVRLFPEWRREPFPVFIASPPRRHMTARPCAFVDRAVELFAPFRARGEARQAVSGTMRSEGAWRLE</sequence>
<dbReference type="Gene3D" id="3.40.190.290">
    <property type="match status" value="1"/>
</dbReference>
<name>A0ABX7N1L3_9BACT</name>
<dbReference type="EMBL" id="CP071091">
    <property type="protein sequence ID" value="QSQ12614.1"/>
    <property type="molecule type" value="Genomic_DNA"/>
</dbReference>
<gene>
    <name evidence="3" type="ORF">JY572_30255</name>
</gene>
<reference evidence="3 4" key="1">
    <citation type="submission" date="2021-02" db="EMBL/GenBank/DDBJ databases">
        <title>De Novo genome assembly of isolated myxobacteria.</title>
        <authorList>
            <person name="Stevens D.C."/>
        </authorList>
    </citation>
    <scope>NUCLEOTIDE SEQUENCE [LARGE SCALE GENOMIC DNA]</scope>
    <source>
        <strain evidence="3 4">SCHIC003</strain>
    </source>
</reference>
<comment type="similarity">
    <text evidence="1">Belongs to the LysR transcriptional regulatory family.</text>
</comment>
<dbReference type="InterPro" id="IPR058163">
    <property type="entry name" value="LysR-type_TF_proteobact-type"/>
</dbReference>
<feature type="domain" description="LysR substrate-binding" evidence="2">
    <location>
        <begin position="2"/>
        <end position="72"/>
    </location>
</feature>
<evidence type="ECO:0000313" key="3">
    <source>
        <dbReference type="EMBL" id="QSQ12614.1"/>
    </source>
</evidence>